<keyword evidence="1" id="KW-0175">Coiled coil</keyword>
<dbReference type="EMBL" id="RCVM01000017">
    <property type="protein sequence ID" value="RLY02224.1"/>
    <property type="molecule type" value="Genomic_DNA"/>
</dbReference>
<dbReference type="RefSeq" id="WP_121836082.1">
    <property type="nucleotide sequence ID" value="NZ_RCVM01000017.1"/>
</dbReference>
<gene>
    <name evidence="2" type="ORF">EAF07_08225</name>
</gene>
<dbReference type="OrthoDB" id="1696709at2"/>
<evidence type="ECO:0000256" key="1">
    <source>
        <dbReference type="SAM" id="Coils"/>
    </source>
</evidence>
<evidence type="ECO:0000313" key="2">
    <source>
        <dbReference type="EMBL" id="RLY02224.1"/>
    </source>
</evidence>
<dbReference type="AlphaFoldDB" id="A0A3L9DNI3"/>
<accession>A0A3L9DNI3</accession>
<sequence length="115" mass="13056">MSNDLASLIAKELANYSKEIEEEVDKIAEDVAEETVQELKENSPKRYGKYRRSWRKKKLGTGSYVVYNVVASLTHLLEKGHLSRNGGRVAGIVHIKPAEENAIETFQKRIKELGR</sequence>
<proteinExistence type="predicted"/>
<keyword evidence="3" id="KW-1185">Reference proteome</keyword>
<dbReference type="InterPro" id="IPR010064">
    <property type="entry name" value="HK97-gp10_tail"/>
</dbReference>
<organism evidence="2 3">
    <name type="scientific">Streptococcus hillyeri</name>
    <dbReference type="NCBI Taxonomy" id="2282420"/>
    <lineage>
        <taxon>Bacteria</taxon>
        <taxon>Bacillati</taxon>
        <taxon>Bacillota</taxon>
        <taxon>Bacilli</taxon>
        <taxon>Lactobacillales</taxon>
        <taxon>Streptococcaceae</taxon>
        <taxon>Streptococcus</taxon>
    </lineage>
</organism>
<feature type="coiled-coil region" evidence="1">
    <location>
        <begin position="10"/>
        <end position="37"/>
    </location>
</feature>
<dbReference type="Proteomes" id="UP000279194">
    <property type="component" value="Unassembled WGS sequence"/>
</dbReference>
<evidence type="ECO:0000313" key="3">
    <source>
        <dbReference type="Proteomes" id="UP000279194"/>
    </source>
</evidence>
<name>A0A3L9DNI3_9STRE</name>
<dbReference type="Pfam" id="PF04883">
    <property type="entry name" value="HK97-gp10_like"/>
    <property type="match status" value="1"/>
</dbReference>
<reference evidence="2 3" key="1">
    <citation type="submission" date="2018-10" db="EMBL/GenBank/DDBJ databases">
        <title>Streptococcus hillyeri sp. nov., isolated from equine tracheal sample.</title>
        <authorList>
            <person name="Macfadyen A.C."/>
            <person name="Waller A."/>
            <person name="Paterson G.K."/>
        </authorList>
    </citation>
    <scope>NUCLEOTIDE SEQUENCE [LARGE SCALE GENOMIC DNA]</scope>
    <source>
        <strain evidence="2 3">28462</strain>
    </source>
</reference>
<protein>
    <submittedName>
        <fullName evidence="2">HK97 gp10 family phage protein</fullName>
    </submittedName>
</protein>
<comment type="caution">
    <text evidence="2">The sequence shown here is derived from an EMBL/GenBank/DDBJ whole genome shotgun (WGS) entry which is preliminary data.</text>
</comment>